<evidence type="ECO:0000256" key="3">
    <source>
        <dbReference type="ARBA" id="ARBA00022475"/>
    </source>
</evidence>
<evidence type="ECO:0000259" key="8">
    <source>
        <dbReference type="Pfam" id="PF00892"/>
    </source>
</evidence>
<feature type="transmembrane region" description="Helical" evidence="7">
    <location>
        <begin position="94"/>
        <end position="113"/>
    </location>
</feature>
<comment type="similarity">
    <text evidence="2">Belongs to the EamA transporter family.</text>
</comment>
<evidence type="ECO:0000256" key="6">
    <source>
        <dbReference type="ARBA" id="ARBA00023136"/>
    </source>
</evidence>
<dbReference type="RefSeq" id="WP_263277947.1">
    <property type="nucleotide sequence ID" value="NZ_CP106795.1"/>
</dbReference>
<organism evidence="9 10">
    <name type="scientific">Streptomyces albidocamelliae</name>
    <dbReference type="NCBI Taxonomy" id="2981135"/>
    <lineage>
        <taxon>Bacteria</taxon>
        <taxon>Bacillati</taxon>
        <taxon>Actinomycetota</taxon>
        <taxon>Actinomycetes</taxon>
        <taxon>Kitasatosporales</taxon>
        <taxon>Streptomycetaceae</taxon>
        <taxon>Streptomyces</taxon>
    </lineage>
</organism>
<dbReference type="InterPro" id="IPR051258">
    <property type="entry name" value="Diverse_Substrate_Transporter"/>
</dbReference>
<dbReference type="EMBL" id="CP106795">
    <property type="protein sequence ID" value="UXY35863.1"/>
    <property type="molecule type" value="Genomic_DNA"/>
</dbReference>
<dbReference type="PANTHER" id="PTHR42920:SF11">
    <property type="entry name" value="INNER MEMBRANE PROTEIN YTFF"/>
    <property type="match status" value="1"/>
</dbReference>
<keyword evidence="5 7" id="KW-1133">Transmembrane helix</keyword>
<dbReference type="Pfam" id="PF00892">
    <property type="entry name" value="EamA"/>
    <property type="match status" value="2"/>
</dbReference>
<dbReference type="Gene3D" id="1.10.3730.20">
    <property type="match status" value="1"/>
</dbReference>
<feature type="domain" description="EamA" evidence="8">
    <location>
        <begin position="30"/>
        <end position="162"/>
    </location>
</feature>
<feature type="domain" description="EamA" evidence="8">
    <location>
        <begin position="172"/>
        <end position="305"/>
    </location>
</feature>
<evidence type="ECO:0000313" key="10">
    <source>
        <dbReference type="Proteomes" id="UP001060733"/>
    </source>
</evidence>
<proteinExistence type="inferred from homology"/>
<accession>A0ABY6ENC4</accession>
<evidence type="ECO:0000313" key="9">
    <source>
        <dbReference type="EMBL" id="UXY35863.1"/>
    </source>
</evidence>
<evidence type="ECO:0000256" key="2">
    <source>
        <dbReference type="ARBA" id="ARBA00007362"/>
    </source>
</evidence>
<sequence>MAAVLHRTTASPRPTLPARLPSRRAAGPLLGLACAALATVVWAGSFVTSRGLHDSVPPVQQAFWRWVVALIAVAPFGARPAWRARAHVRRHGRYVLFASLLGVAVYNTLVNQAGLTTPAATMGMTMAASPVLMAVCERLTGIRLGARRTAGLLVACAGVTLLAGGGADLSAGGLWMIGAACCFAGYSALLRRRPAELGGAAFLFTTFLAGTVLLLPAQAFSLAVQGGFTPAPGTVLPLLYVGVASSAVAFFAWNKAVALIGAARAGVVYHLQPVCVALLSWAVLGERTGRPQLLCLALILGGVALGAGSGRRDVPHGAGPGSRAAVLRGDDV</sequence>
<feature type="transmembrane region" description="Helical" evidence="7">
    <location>
        <begin position="197"/>
        <end position="215"/>
    </location>
</feature>
<feature type="transmembrane region" description="Helical" evidence="7">
    <location>
        <begin position="173"/>
        <end position="190"/>
    </location>
</feature>
<keyword evidence="3" id="KW-1003">Cell membrane</keyword>
<dbReference type="SUPFAM" id="SSF103481">
    <property type="entry name" value="Multidrug resistance efflux transporter EmrE"/>
    <property type="match status" value="2"/>
</dbReference>
<dbReference type="InterPro" id="IPR037185">
    <property type="entry name" value="EmrE-like"/>
</dbReference>
<keyword evidence="6 7" id="KW-0472">Membrane</keyword>
<feature type="transmembrane region" description="Helical" evidence="7">
    <location>
        <begin position="25"/>
        <end position="43"/>
    </location>
</feature>
<keyword evidence="4 7" id="KW-0812">Transmembrane</keyword>
<feature type="transmembrane region" description="Helical" evidence="7">
    <location>
        <begin position="63"/>
        <end position="82"/>
    </location>
</feature>
<protein>
    <submittedName>
        <fullName evidence="9">DMT family transporter</fullName>
    </submittedName>
</protein>
<keyword evidence="10" id="KW-1185">Reference proteome</keyword>
<dbReference type="InterPro" id="IPR000620">
    <property type="entry name" value="EamA_dom"/>
</dbReference>
<reference evidence="9" key="1">
    <citation type="submission" date="2022-10" db="EMBL/GenBank/DDBJ databases">
        <authorList>
            <person name="Mo P."/>
        </authorList>
    </citation>
    <scope>NUCLEOTIDE SEQUENCE</scope>
    <source>
        <strain evidence="9">HUAS 14-6</strain>
    </source>
</reference>
<feature type="transmembrane region" description="Helical" evidence="7">
    <location>
        <begin position="265"/>
        <end position="284"/>
    </location>
</feature>
<feature type="transmembrane region" description="Helical" evidence="7">
    <location>
        <begin position="149"/>
        <end position="167"/>
    </location>
</feature>
<dbReference type="Proteomes" id="UP001060733">
    <property type="component" value="Chromosome"/>
</dbReference>
<feature type="transmembrane region" description="Helical" evidence="7">
    <location>
        <begin position="119"/>
        <end position="137"/>
    </location>
</feature>
<gene>
    <name evidence="9" type="ORF">N8I86_14590</name>
</gene>
<evidence type="ECO:0000256" key="5">
    <source>
        <dbReference type="ARBA" id="ARBA00022989"/>
    </source>
</evidence>
<name>A0ABY6ENC4_9ACTN</name>
<dbReference type="PANTHER" id="PTHR42920">
    <property type="entry name" value="OS03G0707200 PROTEIN-RELATED"/>
    <property type="match status" value="1"/>
</dbReference>
<comment type="subcellular location">
    <subcellularLocation>
        <location evidence="1">Cell membrane</location>
        <topology evidence="1">Multi-pass membrane protein</topology>
    </subcellularLocation>
</comment>
<evidence type="ECO:0000256" key="7">
    <source>
        <dbReference type="SAM" id="Phobius"/>
    </source>
</evidence>
<feature type="transmembrane region" description="Helical" evidence="7">
    <location>
        <begin position="235"/>
        <end position="253"/>
    </location>
</feature>
<evidence type="ECO:0000256" key="1">
    <source>
        <dbReference type="ARBA" id="ARBA00004651"/>
    </source>
</evidence>
<evidence type="ECO:0000256" key="4">
    <source>
        <dbReference type="ARBA" id="ARBA00022692"/>
    </source>
</evidence>